<dbReference type="EMBL" id="MASI01000003">
    <property type="protein sequence ID" value="ODA67652.1"/>
    <property type="molecule type" value="Genomic_DNA"/>
</dbReference>
<dbReference type="RefSeq" id="WP_069094976.1">
    <property type="nucleotide sequence ID" value="NZ_MASI01000003.1"/>
</dbReference>
<proteinExistence type="predicted"/>
<sequence>MTRALLITDGEEALPVLLPGETLRDIREEASYRRVPPELLIAQILADAAREDRFPDRGCGR</sequence>
<accession>A0A1E2RZS3</accession>
<keyword evidence="2" id="KW-1185">Reference proteome</keyword>
<dbReference type="Proteomes" id="UP000095087">
    <property type="component" value="Unassembled WGS sequence"/>
</dbReference>
<reference evidence="1 2" key="1">
    <citation type="submission" date="2016-07" db="EMBL/GenBank/DDBJ databases">
        <title>Draft genome sequence of Methyloligella halotolerans C2T (VKM B-2706T=CCUG 61687T=DSM 25045T), a halotolerant polyhydroxybutyrate accumulating methylotroph.</title>
        <authorList>
            <person name="Vasilenko O.V."/>
            <person name="Doronina N.V."/>
            <person name="Poroshina M.N."/>
            <person name="Tarlachkov S.V."/>
            <person name="Trotsenko Y.A."/>
        </authorList>
    </citation>
    <scope>NUCLEOTIDE SEQUENCE [LARGE SCALE GENOMIC DNA]</scope>
    <source>
        <strain evidence="1 2">VKM B-2706</strain>
    </source>
</reference>
<evidence type="ECO:0000313" key="1">
    <source>
        <dbReference type="EMBL" id="ODA67652.1"/>
    </source>
</evidence>
<dbReference type="STRING" id="1177755.A7A08_01687"/>
<evidence type="ECO:0000313" key="2">
    <source>
        <dbReference type="Proteomes" id="UP000095087"/>
    </source>
</evidence>
<comment type="caution">
    <text evidence="1">The sequence shown here is derived from an EMBL/GenBank/DDBJ whole genome shotgun (WGS) entry which is preliminary data.</text>
</comment>
<organism evidence="1 2">
    <name type="scientific">Methyloligella halotolerans</name>
    <dbReference type="NCBI Taxonomy" id="1177755"/>
    <lineage>
        <taxon>Bacteria</taxon>
        <taxon>Pseudomonadati</taxon>
        <taxon>Pseudomonadota</taxon>
        <taxon>Alphaproteobacteria</taxon>
        <taxon>Hyphomicrobiales</taxon>
        <taxon>Hyphomicrobiaceae</taxon>
        <taxon>Methyloligella</taxon>
    </lineage>
</organism>
<gene>
    <name evidence="1" type="ORF">A7A08_01687</name>
</gene>
<dbReference type="AlphaFoldDB" id="A0A1E2RZS3"/>
<name>A0A1E2RZS3_9HYPH</name>
<protein>
    <submittedName>
        <fullName evidence="1">Uncharacterized protein</fullName>
    </submittedName>
</protein>